<name>A0A159ZVA8_PSEFL</name>
<reference evidence="2" key="1">
    <citation type="submission" date="2016-04" db="EMBL/GenBank/DDBJ databases">
        <authorList>
            <person name="Ray J."/>
            <person name="Price M."/>
            <person name="Deutschbauer A."/>
        </authorList>
    </citation>
    <scope>NUCLEOTIDE SEQUENCE [LARGE SCALE GENOMIC DNA]</scope>
    <source>
        <strain evidence="2">FW300-N2E2</strain>
    </source>
</reference>
<accession>A0A159ZVA8</accession>
<dbReference type="SUPFAM" id="SSF52540">
    <property type="entry name" value="P-loop containing nucleoside triphosphate hydrolases"/>
    <property type="match status" value="1"/>
</dbReference>
<dbReference type="AlphaFoldDB" id="A0A159ZVA8"/>
<dbReference type="InterPro" id="IPR027417">
    <property type="entry name" value="P-loop_NTPase"/>
</dbReference>
<gene>
    <name evidence="1" type="ORF">TK06_07505</name>
</gene>
<evidence type="ECO:0000313" key="1">
    <source>
        <dbReference type="EMBL" id="AMZ70954.1"/>
    </source>
</evidence>
<sequence>MYDCVLILGPCRSGTTFLFNALASSHYIGIFQPLKHILRCEHMKIDPTLSLRDFAGKRLVLKEAFGPYLASEATYDPVELLANNLNLEKILLITILRNPIDCFSSWLASFKVTPDEAAIRLSQAYENTVRVHTKYLQRMDSVSLILEDEADCRNKINLIRKAMGSVPLPDQYGQYIKPNDPPGFQVSGLLKKALSGQEYKAENIEKRKFFFDKNKLKIAVSHYENLHNLQPRLSGNFSV</sequence>
<dbReference type="Gene3D" id="3.40.50.300">
    <property type="entry name" value="P-loop containing nucleotide triphosphate hydrolases"/>
    <property type="match status" value="1"/>
</dbReference>
<proteinExistence type="predicted"/>
<evidence type="ECO:0000313" key="2">
    <source>
        <dbReference type="Proteomes" id="UP000076083"/>
    </source>
</evidence>
<organism evidence="1 2">
    <name type="scientific">Pseudomonas fluorescens</name>
    <dbReference type="NCBI Taxonomy" id="294"/>
    <lineage>
        <taxon>Bacteria</taxon>
        <taxon>Pseudomonadati</taxon>
        <taxon>Pseudomonadota</taxon>
        <taxon>Gammaproteobacteria</taxon>
        <taxon>Pseudomonadales</taxon>
        <taxon>Pseudomonadaceae</taxon>
        <taxon>Pseudomonas</taxon>
    </lineage>
</organism>
<dbReference type="EMBL" id="CP015225">
    <property type="protein sequence ID" value="AMZ70954.1"/>
    <property type="molecule type" value="Genomic_DNA"/>
</dbReference>
<evidence type="ECO:0008006" key="3">
    <source>
        <dbReference type="Google" id="ProtNLM"/>
    </source>
</evidence>
<dbReference type="Proteomes" id="UP000076083">
    <property type="component" value="Chromosome"/>
</dbReference>
<protein>
    <recommendedName>
        <fullName evidence="3">Sulfotransferase family protein</fullName>
    </recommendedName>
</protein>
<reference evidence="1 2" key="2">
    <citation type="journal article" date="2018" name="Nature">
        <title>Mutant phenotypes for thousands of bacterial genes of unknown function.</title>
        <authorList>
            <person name="Price M.N."/>
            <person name="Wetmore K.M."/>
            <person name="Waters R.J."/>
            <person name="Callaghan M."/>
            <person name="Ray J."/>
            <person name="Liu H."/>
            <person name="Kuehl J.V."/>
            <person name="Melnyk R.A."/>
            <person name="Lamson J.S."/>
            <person name="Suh Y."/>
            <person name="Carlson H.K."/>
            <person name="Esquivel Z."/>
            <person name="Sadeeshkumar H."/>
            <person name="Chakraborty R."/>
            <person name="Zane G.M."/>
            <person name="Rubin B.E."/>
            <person name="Wall J.D."/>
            <person name="Visel A."/>
            <person name="Bristow J."/>
            <person name="Blow M.J."/>
            <person name="Arkin A.P."/>
            <person name="Deutschbauer A.M."/>
        </authorList>
    </citation>
    <scope>NUCLEOTIDE SEQUENCE [LARGE SCALE GENOMIC DNA]</scope>
    <source>
        <strain evidence="1 2">FW300-N2E2</strain>
    </source>
</reference>